<name>A0ACC0W8Z9_9STRA</name>
<gene>
    <name evidence="1" type="ORF">PsorP6_008091</name>
</gene>
<dbReference type="Proteomes" id="UP001163321">
    <property type="component" value="Chromosome 3"/>
</dbReference>
<evidence type="ECO:0000313" key="2">
    <source>
        <dbReference type="Proteomes" id="UP001163321"/>
    </source>
</evidence>
<dbReference type="EMBL" id="CM047582">
    <property type="protein sequence ID" value="KAI9914569.1"/>
    <property type="molecule type" value="Genomic_DNA"/>
</dbReference>
<comment type="caution">
    <text evidence="1">The sequence shown here is derived from an EMBL/GenBank/DDBJ whole genome shotgun (WGS) entry which is preliminary data.</text>
</comment>
<accession>A0ACC0W8Z9</accession>
<reference evidence="1 2" key="1">
    <citation type="journal article" date="2022" name="bioRxiv">
        <title>The genome of the oomycete Peronosclerospora sorghi, a cosmopolitan pathogen of maize and sorghum, is inflated with dispersed pseudogenes.</title>
        <authorList>
            <person name="Fletcher K."/>
            <person name="Martin F."/>
            <person name="Isakeit T."/>
            <person name="Cavanaugh K."/>
            <person name="Magill C."/>
            <person name="Michelmore R."/>
        </authorList>
    </citation>
    <scope>NUCLEOTIDE SEQUENCE [LARGE SCALE GENOMIC DNA]</scope>
    <source>
        <strain evidence="1">P6</strain>
    </source>
</reference>
<proteinExistence type="predicted"/>
<organism evidence="1 2">
    <name type="scientific">Peronosclerospora sorghi</name>
    <dbReference type="NCBI Taxonomy" id="230839"/>
    <lineage>
        <taxon>Eukaryota</taxon>
        <taxon>Sar</taxon>
        <taxon>Stramenopiles</taxon>
        <taxon>Oomycota</taxon>
        <taxon>Peronosporomycetes</taxon>
        <taxon>Peronosporales</taxon>
        <taxon>Peronosporaceae</taxon>
        <taxon>Peronosclerospora</taxon>
    </lineage>
</organism>
<sequence>MMTETTMGLPKRVTMHSYQSRDGEDGVIEEEDLDIERQLWGSLASAEDEEVADDDDLGANGVSRPRKFPPS</sequence>
<protein>
    <submittedName>
        <fullName evidence="1">Uncharacterized protein</fullName>
    </submittedName>
</protein>
<keyword evidence="2" id="KW-1185">Reference proteome</keyword>
<evidence type="ECO:0000313" key="1">
    <source>
        <dbReference type="EMBL" id="KAI9914569.1"/>
    </source>
</evidence>